<feature type="transmembrane region" description="Helical" evidence="8">
    <location>
        <begin position="2128"/>
        <end position="2150"/>
    </location>
</feature>
<feature type="compositionally biased region" description="Basic and acidic residues" evidence="7">
    <location>
        <begin position="2428"/>
        <end position="2437"/>
    </location>
</feature>
<feature type="transmembrane region" description="Helical" evidence="8">
    <location>
        <begin position="1464"/>
        <end position="1484"/>
    </location>
</feature>
<dbReference type="InterPro" id="IPR046791">
    <property type="entry name" value="Polycystin_dom"/>
</dbReference>
<feature type="region of interest" description="Disordered" evidence="7">
    <location>
        <begin position="2229"/>
        <end position="2437"/>
    </location>
</feature>
<dbReference type="GO" id="GO:0016020">
    <property type="term" value="C:membrane"/>
    <property type="evidence" value="ECO:0007669"/>
    <property type="project" value="UniProtKB-SubCell"/>
</dbReference>
<comment type="subcellular location">
    <subcellularLocation>
        <location evidence="1">Membrane</location>
        <topology evidence="1">Multi-pass membrane protein</topology>
    </subcellularLocation>
</comment>
<keyword evidence="5 8" id="KW-0472">Membrane</keyword>
<dbReference type="SUPFAM" id="SSF49723">
    <property type="entry name" value="Lipase/lipooxygenase domain (PLAT/LH2 domain)"/>
    <property type="match status" value="1"/>
</dbReference>
<feature type="transmembrane region" description="Helical" evidence="8">
    <location>
        <begin position="1504"/>
        <end position="1523"/>
    </location>
</feature>
<proteinExistence type="inferred from homology"/>
<sequence>MHLLLRREVLAVVLCNMFQLSGENFLIYFILSMLKNHESSAQDDDFAPEFTNFIISNSYRELFDHSPQCKECTADFTTTPFCNIDLMPMPDYRSQVSIVFGEPPQEDYCYCDRTGSIFFAKDTTIRACTRSPDICKVLAKDAVCRAAGLECDGSQWSTFHCVCKDGMQGQLCDVPASAGQVVKNPILIHYLYVPLLQKPCFPIPEPGEPGLYFVTENLGDDFRLIVDFGDGRRIQVGPSKFVRKNYKEECLRDIEKKINFVGIRQCNLIPEGNLYGYGIFIDKGLEIDLHAKDVLQVKNRTFFYSLKYPGRFANINIQVRNKNKVTWMWDTFKVYVPHVITYQECSVDVKIQGCGRDAPVVKSIDSPLLFKASHDFWPWKFFQSLADDCPKYNEVNDQRWYIEDITDPEKLDDWIPEKQLPELYSLGAEGNRKVVSPGELGLGKYVIIYDFTFSFLSWQWEQKWEEIYLHRKLCYFNIVADQAMKVYVHTRSKSSPCKKPFYIDVENYNPYVYDNQHLRISWACEDSLHNSCGVKETRGIEQYTDVLSKCGVMYTFTATVTHPKTTKPETFKVEINSEVEQVEVKIECSKSCRLKVNPDRILHLRAREIPPISSSWTWEAKEITESETGDEIVGKDDLVEKMRQSGTLAHIFIIPRNKLTPGKQYRVYASTPAAFTSYSFIANSSPEPASGKCTIKPTSGETLVTEFLVSCTGWKDEDLPLSYRVYEIPELSQSGIEAEPLEDSEMSDLTVKLRRKNIMIWVVDSLGYHSEQNFTVSLSAYSKRLSEVQINETISGMNYELVGNDLEGALSDIDYLTKEIEEGKLQISEHTALKLLDILFRIDHFDDPFFLEKAINVLNRILNTKTYVRKLHTDKITLQGSNILNMYSDIAEEFSIRDKLELLDRGILSASISEASCAILKEKDPIVEQDSEPENIHEEHVQQMNRATNNSLKAMGVLGRMLIKHVKYQEQKYVTLKSCFFILTKNGNASQIRNESNNQVHFSDEYYKDESANVAILSVTDETKLKAPNEIGIMGIVAEFSDSVPEKKGPVDITMTVPNYHSRKNDIAGEYRIAPACATKNKLDRSFDIHDLQLPDGDGVVVLNFANDMVGKVKLFAQQGYQPNYENTSSSSILSSTDTYVRFSNRNRLRDSSFYVALVGATEESRKMEYTFTSRFLRCAVYNDVRFISRGCTFQKLEFQEAGKDPTIHCRCNLSSEAKSSTSWYSVNVVVPDHRLVLLDDVPLYSAVNSQYYASYPVSFLYLALFFLLLVGYRLDRTNDKLRNVIFLEDNYPGDDHTYVVAVFTGQGIGSGTSSLVGVRIFGKQSFSRVHLLNHSGRQTLKGGHDDWFLMTTSERLGRLTKIQLWHNHSGESPEWYCSKISVFDLKDHTKYDFFVERWFTFDVRLSIEDAQKYEGRPASEKELSKKWHLLVGGWIFSEMREKNFLAGVFRWHPRSLYTRCQRVIIGVTFAMSTMLISMMFFTLESGPADFPLLPFTWSDIWNGIQSSLISTAITFGVVFCFGKHKKYELAALNKEPKFEVVDRSERKRRRKKAKESETNQNQMKWLKKTKKIIKPTPIDYKPVIFGVPRTKPHRLSTIFLFTGWIIACLTIMFMSVLIVKYGMNFGPKKTLVWGLTFLTGTFTQGVVIGPIKVVIFGFIVAQLFKKSYLDSYTMQIKVDSTELARKKYLGRLKWNFKMRLRDAYKPAYTVDLEDYRDKRLNDRGFKYMLAHLVMVILLGVLAILLMVFMEVRESFYHISHLTALFTEETMYGDADGVRHEPSMFQFFSKTAIPAVHRVRWYNNKTLPVERNERKENPDSPRYQSHVRGFMEDYVNKLVGVPRLRQLRLSNSSFNNRRVPRIMQRRLPSGNLSGVGPYNRYYGMDRNSYHPLWVPYDGYHGPLEDTWSYSTSRKSGKEYSGGGYITELSWNLGGSLRTLKILEIRNWVTNRTRCIFLDINLFNNNEKHFSVVRFVVETLPAGPYMTSFQIGIISMHLSARPEAQATLAFVTVLLFMLIVNSLICVWHSSREGLMSYISSWRGASDMVLIVVGILAMSSQYNSVLRSSISTEYLDTIARNVHPVLFFTVATKEQADGFFCAFVAILAVNMCCTMFKFKMYHGMNRVLSTVWPLGLAGCIMLGFYSTLFVGLQSTVLDTNLGSLFILKFLFKDEKFHKFNGDSKVFYIIFAPCIILLFMFHLGYLVYSFNAYKEPWMLPTFSIRLHGFKKKKPKPLGRRATGQSLAPKREIKGILKKPKDATQPSANQSRNKQRERTGKSVGISNNLEARTSTTGKQSIRTERISQTPDVSSQSIESAGIPKESYYAKKPARAKLGRQTEETKYEPNSKSRVNQSGPISQRTDSFQSIKNAGTSQEPDGRNPSAKGSVSQTKKTAQNQEESVQSIKNEASEEPDKRTKPPGSQTRRKTQRKDDSSQLIK</sequence>
<dbReference type="OrthoDB" id="6623253at2759"/>
<evidence type="ECO:0000256" key="8">
    <source>
        <dbReference type="SAM" id="Phobius"/>
    </source>
</evidence>
<evidence type="ECO:0000256" key="5">
    <source>
        <dbReference type="ARBA" id="ARBA00023136"/>
    </source>
</evidence>
<name>A0A6A4JMG4_APOLU</name>
<protein>
    <submittedName>
        <fullName evidence="9">Uncharacterized protein</fullName>
    </submittedName>
</protein>
<evidence type="ECO:0000256" key="7">
    <source>
        <dbReference type="SAM" id="MobiDB-lite"/>
    </source>
</evidence>
<dbReference type="Gene3D" id="2.60.60.20">
    <property type="entry name" value="PLAT/LH2 domain"/>
    <property type="match status" value="1"/>
</dbReference>
<dbReference type="Pfam" id="PF20519">
    <property type="entry name" value="Polycystin_dom"/>
    <property type="match status" value="1"/>
</dbReference>
<dbReference type="PROSITE" id="PS50095">
    <property type="entry name" value="PLAT"/>
    <property type="match status" value="1"/>
</dbReference>
<evidence type="ECO:0000313" key="9">
    <source>
        <dbReference type="EMBL" id="KAF6202568.1"/>
    </source>
</evidence>
<comment type="caution">
    <text evidence="6">Lacks conserved residue(s) required for the propagation of feature annotation.</text>
</comment>
<feature type="transmembrane region" description="Helical" evidence="8">
    <location>
        <begin position="1632"/>
        <end position="1665"/>
    </location>
</feature>
<accession>A0A6A4JMG4</accession>
<feature type="transmembrane region" description="Helical" evidence="8">
    <location>
        <begin position="2005"/>
        <end position="2026"/>
    </location>
</feature>
<dbReference type="PANTHER" id="PTHR10877:SF150">
    <property type="entry name" value="REJ DOMAIN-CONTAINING PROTEIN"/>
    <property type="match status" value="1"/>
</dbReference>
<evidence type="ECO:0000256" key="3">
    <source>
        <dbReference type="ARBA" id="ARBA00022692"/>
    </source>
</evidence>
<feature type="compositionally biased region" description="Basic and acidic residues" evidence="7">
    <location>
        <begin position="2335"/>
        <end position="2346"/>
    </location>
</feature>
<dbReference type="PROSITE" id="PS00022">
    <property type="entry name" value="EGF_1"/>
    <property type="match status" value="1"/>
</dbReference>
<feature type="compositionally biased region" description="Basic and acidic residues" evidence="7">
    <location>
        <begin position="2245"/>
        <end position="2258"/>
    </location>
</feature>
<dbReference type="InterPro" id="IPR036392">
    <property type="entry name" value="PLAT/LH2_dom_sf"/>
</dbReference>
<gene>
    <name evidence="9" type="ORF">GE061_002966</name>
</gene>
<dbReference type="Proteomes" id="UP000466442">
    <property type="component" value="Unassembled WGS sequence"/>
</dbReference>
<dbReference type="GO" id="GO:0005262">
    <property type="term" value="F:calcium channel activity"/>
    <property type="evidence" value="ECO:0007669"/>
    <property type="project" value="TreeGrafter"/>
</dbReference>
<feature type="compositionally biased region" description="Polar residues" evidence="7">
    <location>
        <begin position="2347"/>
        <end position="2374"/>
    </location>
</feature>
<comment type="similarity">
    <text evidence="2">Belongs to the polycystin family.</text>
</comment>
<evidence type="ECO:0000256" key="6">
    <source>
        <dbReference type="PROSITE-ProRule" id="PRU00152"/>
    </source>
</evidence>
<feature type="transmembrane region" description="Helical" evidence="8">
    <location>
        <begin position="2038"/>
        <end position="2057"/>
    </location>
</feature>
<feature type="compositionally biased region" description="Polar residues" evidence="7">
    <location>
        <begin position="2280"/>
        <end position="2314"/>
    </location>
</feature>
<comment type="caution">
    <text evidence="9">The sequence shown here is derived from an EMBL/GenBank/DDBJ whole genome shotgun (WGS) entry which is preliminary data.</text>
</comment>
<dbReference type="SMART" id="SM00308">
    <property type="entry name" value="LH2"/>
    <property type="match status" value="1"/>
</dbReference>
<organism evidence="9 10">
    <name type="scientific">Apolygus lucorum</name>
    <name type="common">Small green plant bug</name>
    <name type="synonym">Lygocoris lucorum</name>
    <dbReference type="NCBI Taxonomy" id="248454"/>
    <lineage>
        <taxon>Eukaryota</taxon>
        <taxon>Metazoa</taxon>
        <taxon>Ecdysozoa</taxon>
        <taxon>Arthropoda</taxon>
        <taxon>Hexapoda</taxon>
        <taxon>Insecta</taxon>
        <taxon>Pterygota</taxon>
        <taxon>Neoptera</taxon>
        <taxon>Paraneoptera</taxon>
        <taxon>Hemiptera</taxon>
        <taxon>Heteroptera</taxon>
        <taxon>Panheteroptera</taxon>
        <taxon>Cimicomorpha</taxon>
        <taxon>Miridae</taxon>
        <taxon>Mirini</taxon>
        <taxon>Apolygus</taxon>
    </lineage>
</organism>
<dbReference type="GO" id="GO:0050982">
    <property type="term" value="P:detection of mechanical stimulus"/>
    <property type="evidence" value="ECO:0007669"/>
    <property type="project" value="TreeGrafter"/>
</dbReference>
<dbReference type="EMBL" id="WIXP02000011">
    <property type="protein sequence ID" value="KAF6202568.1"/>
    <property type="molecule type" value="Genomic_DNA"/>
</dbReference>
<keyword evidence="4 8" id="KW-1133">Transmembrane helix</keyword>
<feature type="compositionally biased region" description="Basic and acidic residues" evidence="7">
    <location>
        <begin position="2406"/>
        <end position="2415"/>
    </location>
</feature>
<feature type="transmembrane region" description="Helical" evidence="8">
    <location>
        <begin position="2094"/>
        <end position="2116"/>
    </location>
</feature>
<dbReference type="Pfam" id="PF01477">
    <property type="entry name" value="PLAT"/>
    <property type="match status" value="1"/>
</dbReference>
<feature type="transmembrane region" description="Helical" evidence="8">
    <location>
        <begin position="1253"/>
        <end position="1273"/>
    </location>
</feature>
<reference evidence="9" key="1">
    <citation type="journal article" date="2021" name="Mol. Ecol. Resour.">
        <title>Apolygus lucorum genome provides insights into omnivorousness and mesophyll feeding.</title>
        <authorList>
            <person name="Liu Y."/>
            <person name="Liu H."/>
            <person name="Wang H."/>
            <person name="Huang T."/>
            <person name="Liu B."/>
            <person name="Yang B."/>
            <person name="Yin L."/>
            <person name="Li B."/>
            <person name="Zhang Y."/>
            <person name="Zhang S."/>
            <person name="Jiang F."/>
            <person name="Zhang X."/>
            <person name="Ren Y."/>
            <person name="Wang B."/>
            <person name="Wang S."/>
            <person name="Lu Y."/>
            <person name="Wu K."/>
            <person name="Fan W."/>
            <person name="Wang G."/>
        </authorList>
    </citation>
    <scope>NUCLEOTIDE SEQUENCE</scope>
    <source>
        <strain evidence="9">12Hb</strain>
    </source>
</reference>
<dbReference type="InterPro" id="IPR002859">
    <property type="entry name" value="PKD/REJ-like"/>
</dbReference>
<evidence type="ECO:0000256" key="1">
    <source>
        <dbReference type="ARBA" id="ARBA00004141"/>
    </source>
</evidence>
<evidence type="ECO:0000256" key="4">
    <source>
        <dbReference type="ARBA" id="ARBA00022989"/>
    </source>
</evidence>
<keyword evidence="10" id="KW-1185">Reference proteome</keyword>
<dbReference type="Pfam" id="PF02010">
    <property type="entry name" value="REJ"/>
    <property type="match status" value="1"/>
</dbReference>
<dbReference type="InterPro" id="IPR000742">
    <property type="entry name" value="EGF"/>
</dbReference>
<feature type="transmembrane region" description="Helical" evidence="8">
    <location>
        <begin position="1599"/>
        <end position="1620"/>
    </location>
</feature>
<dbReference type="InterPro" id="IPR051223">
    <property type="entry name" value="Polycystin"/>
</dbReference>
<keyword evidence="3 8" id="KW-0812">Transmembrane</keyword>
<feature type="transmembrane region" description="Helical" evidence="8">
    <location>
        <begin position="2183"/>
        <end position="2205"/>
    </location>
</feature>
<evidence type="ECO:0000313" key="10">
    <source>
        <dbReference type="Proteomes" id="UP000466442"/>
    </source>
</evidence>
<dbReference type="PANTHER" id="PTHR10877">
    <property type="entry name" value="POLYCYSTIN FAMILY MEMBER"/>
    <property type="match status" value="1"/>
</dbReference>
<evidence type="ECO:0000256" key="2">
    <source>
        <dbReference type="ARBA" id="ARBA00007200"/>
    </source>
</evidence>
<feature type="compositionally biased region" description="Polar residues" evidence="7">
    <location>
        <begin position="2382"/>
        <end position="2405"/>
    </location>
</feature>
<dbReference type="InterPro" id="IPR001024">
    <property type="entry name" value="PLAT/LH2_dom"/>
</dbReference>
<feature type="transmembrane region" description="Helical" evidence="8">
    <location>
        <begin position="1729"/>
        <end position="1750"/>
    </location>
</feature>